<keyword evidence="2" id="KW-1185">Reference proteome</keyword>
<dbReference type="EMBL" id="BROD01000001">
    <property type="protein sequence ID" value="GKX68923.1"/>
    <property type="molecule type" value="Genomic_DNA"/>
</dbReference>
<name>A0ACB5RIG8_9CLOT</name>
<protein>
    <submittedName>
        <fullName evidence="1">Uncharacterized protein</fullName>
    </submittedName>
</protein>
<dbReference type="Proteomes" id="UP001058074">
    <property type="component" value="Unassembled WGS sequence"/>
</dbReference>
<proteinExistence type="predicted"/>
<evidence type="ECO:0000313" key="1">
    <source>
        <dbReference type="EMBL" id="GKX68923.1"/>
    </source>
</evidence>
<sequence>MRKKIIIFAIGLILVLACFFEYSNYQNKVLVDDGQTWMEGGGGELSSTSFPFEDNVKCVNLDIGTECGKFIKLENGKDSNDMKNIPNKGSVTIEIRDDESNVVKSFTIKGGEKLSKTVFLGKGSYDLKISARDGFEGKIESKVYAWKLI</sequence>
<accession>A0ACB5RIG8</accession>
<gene>
    <name evidence="1" type="ORF">rsdtw13_41810</name>
</gene>
<comment type="caution">
    <text evidence="1">The sequence shown here is derived from an EMBL/GenBank/DDBJ whole genome shotgun (WGS) entry which is preliminary data.</text>
</comment>
<reference evidence="1" key="1">
    <citation type="journal article" date="2025" name="Int. J. Syst. Evol. Microbiol.">
        <title>Inconstantimicrobium mannanitabidum sp. nov., a novel member of the family Clostridiaceae isolated from anoxic soil under the treatment of reductive soil disinfestation.</title>
        <authorList>
            <person name="Ueki A."/>
            <person name="Tonouchi A."/>
            <person name="Honma S."/>
            <person name="Kaku N."/>
            <person name="Ueki K."/>
        </authorList>
    </citation>
    <scope>NUCLEOTIDE SEQUENCE</scope>
    <source>
        <strain evidence="1">TW13</strain>
    </source>
</reference>
<organism evidence="1 2">
    <name type="scientific">Inconstantimicrobium mannanitabidum</name>
    <dbReference type="NCBI Taxonomy" id="1604901"/>
    <lineage>
        <taxon>Bacteria</taxon>
        <taxon>Bacillati</taxon>
        <taxon>Bacillota</taxon>
        <taxon>Clostridia</taxon>
        <taxon>Eubacteriales</taxon>
        <taxon>Clostridiaceae</taxon>
        <taxon>Inconstantimicrobium</taxon>
    </lineage>
</organism>
<evidence type="ECO:0000313" key="2">
    <source>
        <dbReference type="Proteomes" id="UP001058074"/>
    </source>
</evidence>